<protein>
    <submittedName>
        <fullName evidence="10">Macrolide export ATP-binding/permease protein MacB</fullName>
        <ecNumber evidence="10">3.6.3.-</ecNumber>
    </submittedName>
</protein>
<keyword evidence="11" id="KW-1185">Reference proteome</keyword>
<feature type="transmembrane region" description="Helical" evidence="7">
    <location>
        <begin position="313"/>
        <end position="343"/>
    </location>
</feature>
<evidence type="ECO:0000313" key="10">
    <source>
        <dbReference type="EMBL" id="KPU43743.1"/>
    </source>
</evidence>
<dbReference type="EMBL" id="LKET01000035">
    <property type="protein sequence ID" value="KPU43743.1"/>
    <property type="molecule type" value="Genomic_DNA"/>
</dbReference>
<feature type="transmembrane region" description="Helical" evidence="7">
    <location>
        <begin position="355"/>
        <end position="375"/>
    </location>
</feature>
<dbReference type="PANTHER" id="PTHR30572">
    <property type="entry name" value="MEMBRANE COMPONENT OF TRANSPORTER-RELATED"/>
    <property type="match status" value="1"/>
</dbReference>
<dbReference type="InterPro" id="IPR050250">
    <property type="entry name" value="Macrolide_Exporter_MacB"/>
</dbReference>
<dbReference type="GO" id="GO:0005524">
    <property type="term" value="F:ATP binding"/>
    <property type="evidence" value="ECO:0007669"/>
    <property type="project" value="UniProtKB-KW"/>
</dbReference>
<keyword evidence="10" id="KW-0547">Nucleotide-binding</keyword>
<feature type="domain" description="MacB-like periplasmic core" evidence="9">
    <location>
        <begin position="21"/>
        <end position="234"/>
    </location>
</feature>
<comment type="subcellular location">
    <subcellularLocation>
        <location evidence="1">Cell membrane</location>
        <topology evidence="1">Multi-pass membrane protein</topology>
    </subcellularLocation>
</comment>
<name>A0A0P8WZ48_9CLOT</name>
<reference evidence="10 11" key="1">
    <citation type="submission" date="2015-09" db="EMBL/GenBank/DDBJ databases">
        <title>Genome sequence of Oxobacter pfennigii DSM 3222.</title>
        <authorList>
            <person name="Poehlein A."/>
            <person name="Bengelsdorf F.R."/>
            <person name="Schiel-Bengelsdorf B."/>
            <person name="Duerre P."/>
            <person name="Daniel R."/>
        </authorList>
    </citation>
    <scope>NUCLEOTIDE SEQUENCE [LARGE SCALE GENOMIC DNA]</scope>
    <source>
        <strain evidence="10 11">DSM 3222</strain>
    </source>
</reference>
<dbReference type="GO" id="GO:0022857">
    <property type="term" value="F:transmembrane transporter activity"/>
    <property type="evidence" value="ECO:0007669"/>
    <property type="project" value="TreeGrafter"/>
</dbReference>
<feature type="transmembrane region" description="Helical" evidence="7">
    <location>
        <begin position="265"/>
        <end position="292"/>
    </location>
</feature>
<dbReference type="PANTHER" id="PTHR30572:SF4">
    <property type="entry name" value="ABC TRANSPORTER PERMEASE YTRF"/>
    <property type="match status" value="1"/>
</dbReference>
<dbReference type="InterPro" id="IPR025857">
    <property type="entry name" value="MacB_PCD"/>
</dbReference>
<dbReference type="Proteomes" id="UP000050326">
    <property type="component" value="Unassembled WGS sequence"/>
</dbReference>
<keyword evidence="2" id="KW-1003">Cell membrane</keyword>
<evidence type="ECO:0000256" key="7">
    <source>
        <dbReference type="SAM" id="Phobius"/>
    </source>
</evidence>
<dbReference type="Pfam" id="PF02687">
    <property type="entry name" value="FtsX"/>
    <property type="match status" value="1"/>
</dbReference>
<dbReference type="Pfam" id="PF12704">
    <property type="entry name" value="MacB_PCD"/>
    <property type="match status" value="1"/>
</dbReference>
<dbReference type="InterPro" id="IPR003838">
    <property type="entry name" value="ABC3_permease_C"/>
</dbReference>
<dbReference type="STRING" id="36849.OXPF_26030"/>
<dbReference type="AlphaFoldDB" id="A0A0P8WZ48"/>
<evidence type="ECO:0000259" key="9">
    <source>
        <dbReference type="Pfam" id="PF12704"/>
    </source>
</evidence>
<dbReference type="RefSeq" id="WP_054875634.1">
    <property type="nucleotide sequence ID" value="NZ_LKET01000035.1"/>
</dbReference>
<dbReference type="EC" id="3.6.3.-" evidence="10"/>
<dbReference type="GO" id="GO:0016787">
    <property type="term" value="F:hydrolase activity"/>
    <property type="evidence" value="ECO:0007669"/>
    <property type="project" value="UniProtKB-KW"/>
</dbReference>
<accession>A0A0P8WZ48</accession>
<comment type="similarity">
    <text evidence="6">Belongs to the ABC-4 integral membrane protein family.</text>
</comment>
<evidence type="ECO:0000256" key="3">
    <source>
        <dbReference type="ARBA" id="ARBA00022692"/>
    </source>
</evidence>
<gene>
    <name evidence="10" type="primary">macB_7</name>
    <name evidence="10" type="ORF">OXPF_26030</name>
</gene>
<keyword evidence="10" id="KW-0378">Hydrolase</keyword>
<evidence type="ECO:0000313" key="11">
    <source>
        <dbReference type="Proteomes" id="UP000050326"/>
    </source>
</evidence>
<proteinExistence type="inferred from homology"/>
<comment type="caution">
    <text evidence="10">The sequence shown here is derived from an EMBL/GenBank/DDBJ whole genome shotgun (WGS) entry which is preliminary data.</text>
</comment>
<keyword evidence="4 7" id="KW-1133">Transmembrane helix</keyword>
<evidence type="ECO:0000256" key="4">
    <source>
        <dbReference type="ARBA" id="ARBA00022989"/>
    </source>
</evidence>
<evidence type="ECO:0000256" key="5">
    <source>
        <dbReference type="ARBA" id="ARBA00023136"/>
    </source>
</evidence>
<evidence type="ECO:0000259" key="8">
    <source>
        <dbReference type="Pfam" id="PF02687"/>
    </source>
</evidence>
<dbReference type="GO" id="GO:0005886">
    <property type="term" value="C:plasma membrane"/>
    <property type="evidence" value="ECO:0007669"/>
    <property type="project" value="UniProtKB-SubCell"/>
</dbReference>
<evidence type="ECO:0000256" key="2">
    <source>
        <dbReference type="ARBA" id="ARBA00022475"/>
    </source>
</evidence>
<organism evidence="10 11">
    <name type="scientific">Oxobacter pfennigii</name>
    <dbReference type="NCBI Taxonomy" id="36849"/>
    <lineage>
        <taxon>Bacteria</taxon>
        <taxon>Bacillati</taxon>
        <taxon>Bacillota</taxon>
        <taxon>Clostridia</taxon>
        <taxon>Eubacteriales</taxon>
        <taxon>Clostridiaceae</taxon>
        <taxon>Oxobacter</taxon>
    </lineage>
</organism>
<evidence type="ECO:0000256" key="1">
    <source>
        <dbReference type="ARBA" id="ARBA00004651"/>
    </source>
</evidence>
<evidence type="ECO:0000256" key="6">
    <source>
        <dbReference type="ARBA" id="ARBA00038076"/>
    </source>
</evidence>
<keyword evidence="5 7" id="KW-0472">Membrane</keyword>
<keyword evidence="10" id="KW-0067">ATP-binding</keyword>
<sequence>MNFYQAFKMAIKSILGGKVRSFLTMLGVIIGVGAVISAVAFAEGSTKQITDSIQSLGSNLIQINIMGRNSNRNVSYEDLQKFAEENSDEISALAPQTNSSVTAKVGTKTVNTSIIGTAPEYEQVRDVHVQSGRFLLSFDLDFNQKVALIGTYISNELFEGVNPIGEKIKLNGEVFTVVGVLQEKAGSQQQSDDDQIIIPVTVAQRLLRTGAIRNFSLRAVDGDMVDGLMEKLNAFLTGVYNDSNSFTIFNSAQMLETLNSVTGTMMVILGGIAAISLIVGGIGIMNIMLVSVTERTREIGIRKAIGAKRKDILVQFLIEALMVTGLGGIIGILLGISVIKFIIGGFKIVPEVYSAFWILLSFGISLIIGVLFGMFPAYKASNLHPIDALKYE</sequence>
<dbReference type="OrthoDB" id="9770036at2"/>
<feature type="transmembrane region" description="Helical" evidence="7">
    <location>
        <begin position="21"/>
        <end position="42"/>
    </location>
</feature>
<keyword evidence="3 7" id="KW-0812">Transmembrane</keyword>
<feature type="domain" description="ABC3 transporter permease C-terminal" evidence="8">
    <location>
        <begin position="272"/>
        <end position="385"/>
    </location>
</feature>